<protein>
    <submittedName>
        <fullName evidence="4">Putative c-type lectin</fullName>
    </submittedName>
</protein>
<feature type="chain" id="PRO_5010159331" evidence="2">
    <location>
        <begin position="22"/>
        <end position="753"/>
    </location>
</feature>
<feature type="compositionally biased region" description="Low complexity" evidence="1">
    <location>
        <begin position="645"/>
        <end position="678"/>
    </location>
</feature>
<evidence type="ECO:0000313" key="4">
    <source>
        <dbReference type="EMBL" id="JAV29760.1"/>
    </source>
</evidence>
<feature type="region of interest" description="Disordered" evidence="1">
    <location>
        <begin position="500"/>
        <end position="572"/>
    </location>
</feature>
<feature type="region of interest" description="Disordered" evidence="1">
    <location>
        <begin position="323"/>
        <end position="485"/>
    </location>
</feature>
<dbReference type="PANTHER" id="PTHR45784">
    <property type="entry name" value="C-TYPE LECTIN DOMAIN FAMILY 20 MEMBER A-RELATED"/>
    <property type="match status" value="1"/>
</dbReference>
<feature type="compositionally biased region" description="Low complexity" evidence="1">
    <location>
        <begin position="511"/>
        <end position="530"/>
    </location>
</feature>
<dbReference type="PROSITE" id="PS50041">
    <property type="entry name" value="C_TYPE_LECTIN_2"/>
    <property type="match status" value="1"/>
</dbReference>
<dbReference type="InterPro" id="IPR016187">
    <property type="entry name" value="CTDL_fold"/>
</dbReference>
<keyword evidence="4" id="KW-0430">Lectin</keyword>
<feature type="domain" description="C-type lectin" evidence="3">
    <location>
        <begin position="49"/>
        <end position="153"/>
    </location>
</feature>
<feature type="compositionally biased region" description="Basic and acidic residues" evidence="1">
    <location>
        <begin position="540"/>
        <end position="559"/>
    </location>
</feature>
<sequence>MIMVKNLAALCGLVLLTVVGTNPGGGVQARAVNISNTWTLPQDGFTVFYRYFRDKISWFEADAVCQFHHANLVTVDNGVQFDAARAFLKELDVTNPVWIGLMRPENSARFTWTNAKTLDPASGYWAESLPAMETPLCAVVDPVRDFRWHALRCGGPETAAFLCELPVPTWATDCTITSMPSLTVQYMSDSGAVQLSRDCGEQGTKHMSCQGKLDRDTILQQLQCSEQEEDPALAQIAATENNQLPLEDTAKEQQQKVLSARIPTPPQILEHDILTVVSNNDEDNNIDVNPNQIEDTVKNVINKFNLADLMQNDQSLHSDEAEVRFGEQEKEGKKTTGGKKYSPLFEKKDKYGRKSDKKVDDDEELMMGDQPDETETQPIDIVQQAVKPTEGDSDESSTIGAAGSSSTDSEPATTSEAAQTESTTLDSRLRRATDSETSSESAITATTELSTTEPSTTTTQEPTTSSTASSHILPTTPKKEIASVGDHFIPPMLLVKARFTSTKSHDHETTTTEAVESTSETSEATQSSSSLAPEQTSTTLHEETSSASENDVHLNDKPSTEVPSVTEVASSTTGHQIVEITFDDHELSSKIGTLSITTRPFISAEQTTVTPEATTAVATTSGHNATTPQEVSSSTTQATVTTTTVVVPSSTATPTTTSSSTTTTTPPAPTIAPTTSASHVEPFSSEEHGDHENEANDGDENGSDEHEHQHHSGEHNKFSNIENYQPYKPNRHRALSKSEMHNNRNNYIKKILG</sequence>
<dbReference type="Gene3D" id="3.10.100.10">
    <property type="entry name" value="Mannose-Binding Protein A, subunit A"/>
    <property type="match status" value="1"/>
</dbReference>
<feature type="compositionally biased region" description="Acidic residues" evidence="1">
    <location>
        <begin position="361"/>
        <end position="375"/>
    </location>
</feature>
<dbReference type="GO" id="GO:0030246">
    <property type="term" value="F:carbohydrate binding"/>
    <property type="evidence" value="ECO:0007669"/>
    <property type="project" value="UniProtKB-KW"/>
</dbReference>
<dbReference type="EMBL" id="GFDL01005285">
    <property type="protein sequence ID" value="JAV29760.1"/>
    <property type="molecule type" value="Transcribed_RNA"/>
</dbReference>
<feature type="region of interest" description="Disordered" evidence="1">
    <location>
        <begin position="645"/>
        <end position="753"/>
    </location>
</feature>
<organism evidence="4">
    <name type="scientific">Culex tarsalis</name>
    <name type="common">Encephalitis mosquito</name>
    <dbReference type="NCBI Taxonomy" id="7177"/>
    <lineage>
        <taxon>Eukaryota</taxon>
        <taxon>Metazoa</taxon>
        <taxon>Ecdysozoa</taxon>
        <taxon>Arthropoda</taxon>
        <taxon>Hexapoda</taxon>
        <taxon>Insecta</taxon>
        <taxon>Pterygota</taxon>
        <taxon>Neoptera</taxon>
        <taxon>Endopterygota</taxon>
        <taxon>Diptera</taxon>
        <taxon>Nematocera</taxon>
        <taxon>Culicoidea</taxon>
        <taxon>Culicidae</taxon>
        <taxon>Culicinae</taxon>
        <taxon>Culicini</taxon>
        <taxon>Culex</taxon>
        <taxon>Culex</taxon>
    </lineage>
</organism>
<evidence type="ECO:0000256" key="1">
    <source>
        <dbReference type="SAM" id="MobiDB-lite"/>
    </source>
</evidence>
<feature type="compositionally biased region" description="Polar residues" evidence="1">
    <location>
        <begin position="561"/>
        <end position="572"/>
    </location>
</feature>
<dbReference type="InterPro" id="IPR016186">
    <property type="entry name" value="C-type_lectin-like/link_sf"/>
</dbReference>
<evidence type="ECO:0000259" key="3">
    <source>
        <dbReference type="PROSITE" id="PS50041"/>
    </source>
</evidence>
<reference evidence="4" key="1">
    <citation type="submission" date="2017-01" db="EMBL/GenBank/DDBJ databases">
        <title>A deep insight into the sialotranscriptome of adult male and female Cluex tarsalis mosquitoes.</title>
        <authorList>
            <person name="Ribeiro J.M."/>
            <person name="Moreira F."/>
            <person name="Bernard K.A."/>
            <person name="Calvo E."/>
        </authorList>
    </citation>
    <scope>NUCLEOTIDE SEQUENCE</scope>
    <source>
        <strain evidence="4">Kern County</strain>
        <tissue evidence="4">Salivary glands</tissue>
    </source>
</reference>
<dbReference type="PANTHER" id="PTHR45784:SF5">
    <property type="entry name" value="C-TYPE LECTIN DOMAIN FAMILY 20 MEMBER A-RELATED"/>
    <property type="match status" value="1"/>
</dbReference>
<proteinExistence type="predicted"/>
<feature type="compositionally biased region" description="Basic and acidic residues" evidence="1">
    <location>
        <begin position="323"/>
        <end position="334"/>
    </location>
</feature>
<feature type="compositionally biased region" description="Low complexity" evidence="1">
    <location>
        <begin position="435"/>
        <end position="470"/>
    </location>
</feature>
<feature type="compositionally biased region" description="Basic and acidic residues" evidence="1">
    <location>
        <begin position="685"/>
        <end position="694"/>
    </location>
</feature>
<feature type="signal peptide" evidence="2">
    <location>
        <begin position="1"/>
        <end position="21"/>
    </location>
</feature>
<dbReference type="SMART" id="SM00034">
    <property type="entry name" value="CLECT"/>
    <property type="match status" value="1"/>
</dbReference>
<feature type="compositionally biased region" description="Basic and acidic residues" evidence="1">
    <location>
        <begin position="345"/>
        <end position="360"/>
    </location>
</feature>
<dbReference type="AlphaFoldDB" id="A0A1Q3FQ76"/>
<dbReference type="InterPro" id="IPR001304">
    <property type="entry name" value="C-type_lectin-like"/>
</dbReference>
<feature type="compositionally biased region" description="Basic and acidic residues" evidence="1">
    <location>
        <begin position="703"/>
        <end position="717"/>
    </location>
</feature>
<dbReference type="CDD" id="cd00037">
    <property type="entry name" value="CLECT"/>
    <property type="match status" value="1"/>
</dbReference>
<dbReference type="Pfam" id="PF00059">
    <property type="entry name" value="Lectin_C"/>
    <property type="match status" value="1"/>
</dbReference>
<keyword evidence="2" id="KW-0732">Signal</keyword>
<feature type="compositionally biased region" description="Low complexity" evidence="1">
    <location>
        <begin position="396"/>
        <end position="424"/>
    </location>
</feature>
<name>A0A1Q3FQ76_CULTA</name>
<accession>A0A1Q3FQ76</accession>
<evidence type="ECO:0000256" key="2">
    <source>
        <dbReference type="SAM" id="SignalP"/>
    </source>
</evidence>
<dbReference type="SUPFAM" id="SSF56436">
    <property type="entry name" value="C-type lectin-like"/>
    <property type="match status" value="1"/>
</dbReference>